<evidence type="ECO:0000313" key="4">
    <source>
        <dbReference type="Proteomes" id="UP000269351"/>
    </source>
</evidence>
<dbReference type="EMBL" id="CP065031">
    <property type="protein sequence ID" value="QPK26100.1"/>
    <property type="molecule type" value="Genomic_DNA"/>
</dbReference>
<accession>A0A433N9R4</accession>
<evidence type="ECO:0000313" key="5">
    <source>
        <dbReference type="Proteomes" id="UP000762586"/>
    </source>
</evidence>
<sequence length="521" mass="58699">MSSSKNTLMSDVGVSMYSSDLTKAILELSIPERIYLKTAMEFDDRYIINAGNKWEFYYAGSRRYLLFKQDDVSNKLIKYICFKYASTRFPTRLPTLYLGWKHTIEHCCEHAKFSFATLRSFLEKDDIDSGVFYSVLFGLKILCAETFPGFTIDNYEDLKFIPRPHSNSWGIYQEIDNVLDPLEKNMISKSLFEMGSDIRDGKLYQLKALLNAAILGLTYVTGARPVQLAKLAVRDFRIDTHSLDTGLIRYSILLPYAKQRHVTTERLFLAIPPEIGGLILHYIERSQLAPDDKLFEMGYSAPKFVSNAINCSILSFSPPDYQAAVTRGEAAESIITPTDLRHNVGHSLAMQGASAEEIAHILGHSSLVAAKHYILATPSLALIRAKALGVNPVWQNMVAMMLTGKLTSAQEWQGYRVTGVIGDQLHYDIGGCSRIDGKCPFCEVRCCYGCLYYRPFTDGDHQAVLDSVIKEVDELTTISDSVGNARNPLISIHETTQFEIQSVIARCRFHLKKEVHDEKTL</sequence>
<protein>
    <submittedName>
        <fullName evidence="3">Site-specific integrase</fullName>
    </submittedName>
</protein>
<keyword evidence="5" id="KW-1185">Reference proteome</keyword>
<dbReference type="EMBL" id="JACGET010000003">
    <property type="protein sequence ID" value="MBN3105033.1"/>
    <property type="molecule type" value="Genomic_DNA"/>
</dbReference>
<dbReference type="GO" id="GO:0015074">
    <property type="term" value="P:DNA integration"/>
    <property type="evidence" value="ECO:0007669"/>
    <property type="project" value="InterPro"/>
</dbReference>
<evidence type="ECO:0000256" key="1">
    <source>
        <dbReference type="ARBA" id="ARBA00023172"/>
    </source>
</evidence>
<dbReference type="Proteomes" id="UP000269351">
    <property type="component" value="Chromosome"/>
</dbReference>
<gene>
    <name evidence="3" type="ORF">F126LOC_010140</name>
    <name evidence="2" type="ORF">H4F48_02940</name>
</gene>
<dbReference type="CDD" id="cd00397">
    <property type="entry name" value="DNA_BRE_C"/>
    <property type="match status" value="1"/>
</dbReference>
<evidence type="ECO:0000313" key="3">
    <source>
        <dbReference type="EMBL" id="QPK26100.1"/>
    </source>
</evidence>
<name>A0A433N9R4_9GAMM</name>
<dbReference type="AlphaFoldDB" id="A0A433N9R4"/>
<evidence type="ECO:0000313" key="2">
    <source>
        <dbReference type="EMBL" id="MBN3105033.1"/>
    </source>
</evidence>
<organism evidence="3 4">
    <name type="scientific">Pectobacterium brasiliense</name>
    <dbReference type="NCBI Taxonomy" id="180957"/>
    <lineage>
        <taxon>Bacteria</taxon>
        <taxon>Pseudomonadati</taxon>
        <taxon>Pseudomonadota</taxon>
        <taxon>Gammaproteobacteria</taxon>
        <taxon>Enterobacterales</taxon>
        <taxon>Pectobacteriaceae</taxon>
        <taxon>Pectobacterium</taxon>
    </lineage>
</organism>
<dbReference type="Proteomes" id="UP000762586">
    <property type="component" value="Unassembled WGS sequence"/>
</dbReference>
<dbReference type="SUPFAM" id="SSF56349">
    <property type="entry name" value="DNA breaking-rejoining enzymes"/>
    <property type="match status" value="1"/>
</dbReference>
<dbReference type="GO" id="GO:0006310">
    <property type="term" value="P:DNA recombination"/>
    <property type="evidence" value="ECO:0007669"/>
    <property type="project" value="UniProtKB-KW"/>
</dbReference>
<reference evidence="3 4" key="2">
    <citation type="submission" date="2020-11" db="EMBL/GenBank/DDBJ databases">
        <title>Complete genome sequence of Pectobacterium brasiliense strain F126.</title>
        <authorList>
            <person name="Miroshnikov K."/>
            <person name="Vo T.N.H."/>
            <person name="Khodykina M.V."/>
            <person name="Kabanova A.P."/>
            <person name="Shneider M."/>
            <person name="Korzhenkov A."/>
            <person name="Toschakov S.V."/>
            <person name="Miroshnikov K.A."/>
            <person name="Ignatov A.N."/>
            <person name="Mikhailova Y.V."/>
            <person name="Shelenkov A."/>
            <person name="Yanushevich Y.G."/>
            <person name="Evseev P.V."/>
        </authorList>
    </citation>
    <scope>NUCLEOTIDE SEQUENCE [LARGE SCALE GENOMIC DNA]</scope>
    <source>
        <strain evidence="3 4">F126</strain>
    </source>
</reference>
<keyword evidence="1" id="KW-0233">DNA recombination</keyword>
<dbReference type="InterPro" id="IPR011010">
    <property type="entry name" value="DNA_brk_join_enz"/>
</dbReference>
<dbReference type="RefSeq" id="WP_119871728.1">
    <property type="nucleotide sequence ID" value="NZ_BSWF01000007.1"/>
</dbReference>
<dbReference type="InterPro" id="IPR013762">
    <property type="entry name" value="Integrase-like_cat_sf"/>
</dbReference>
<dbReference type="GO" id="GO:0003677">
    <property type="term" value="F:DNA binding"/>
    <property type="evidence" value="ECO:0007669"/>
    <property type="project" value="InterPro"/>
</dbReference>
<reference evidence="2 5" key="1">
    <citation type="submission" date="2020-07" db="EMBL/GenBank/DDBJ databases">
        <title>A pangenomic view of the genus Pectobacterium provides insights into genome organization, phylogeny, and virulence.</title>
        <authorList>
            <person name="Jonkheer E."/>
            <person name="Brankovics B."/>
            <person name="Houwers I."/>
            <person name="Van Der Wolf J."/>
            <person name="Bonants P."/>
            <person name="Vreeburg R."/>
            <person name="Bollema R."/>
            <person name="De Haan J."/>
            <person name="Berke L."/>
            <person name="De Ridder D."/>
            <person name="Smit S."/>
            <person name="Van Der Lee T.A.J."/>
        </authorList>
    </citation>
    <scope>NUCLEOTIDE SEQUENCE [LARGE SCALE GENOMIC DNA]</scope>
    <source>
        <strain evidence="2 5">NAK:384</strain>
    </source>
</reference>
<dbReference type="Gene3D" id="1.10.443.10">
    <property type="entry name" value="Intergrase catalytic core"/>
    <property type="match status" value="1"/>
</dbReference>
<proteinExistence type="predicted"/>